<evidence type="ECO:0000256" key="4">
    <source>
        <dbReference type="PROSITE-ProRule" id="PRU00489"/>
    </source>
</evidence>
<dbReference type="GO" id="GO:0032259">
    <property type="term" value="P:methylation"/>
    <property type="evidence" value="ECO:0007669"/>
    <property type="project" value="UniProtKB-KW"/>
</dbReference>
<dbReference type="PANTHER" id="PTHR12829">
    <property type="entry name" value="N6-ADENOSINE-METHYLTRANSFERASE"/>
    <property type="match status" value="1"/>
</dbReference>
<dbReference type="InterPro" id="IPR007757">
    <property type="entry name" value="MT-A70-like"/>
</dbReference>
<evidence type="ECO:0000313" key="5">
    <source>
        <dbReference type="EMBL" id="MCT4334263.1"/>
    </source>
</evidence>
<keyword evidence="6" id="KW-1185">Reference proteome</keyword>
<organism evidence="5 6">
    <name type="scientific">Paracoccus maritimus</name>
    <dbReference type="NCBI Taxonomy" id="2933292"/>
    <lineage>
        <taxon>Bacteria</taxon>
        <taxon>Pseudomonadati</taxon>
        <taxon>Pseudomonadota</taxon>
        <taxon>Alphaproteobacteria</taxon>
        <taxon>Rhodobacterales</taxon>
        <taxon>Paracoccaceae</taxon>
        <taxon>Paracoccus</taxon>
    </lineage>
</organism>
<dbReference type="EMBL" id="JANAVZ010000009">
    <property type="protein sequence ID" value="MCT4334263.1"/>
    <property type="molecule type" value="Genomic_DNA"/>
</dbReference>
<dbReference type="Pfam" id="PF05063">
    <property type="entry name" value="MT-A70"/>
    <property type="match status" value="1"/>
</dbReference>
<dbReference type="SUPFAM" id="SSF53335">
    <property type="entry name" value="S-adenosyl-L-methionine-dependent methyltransferases"/>
    <property type="match status" value="1"/>
</dbReference>
<accession>A0ABT2KCJ8</accession>
<reference evidence="5 6" key="1">
    <citation type="submission" date="2022-04" db="EMBL/GenBank/DDBJ databases">
        <title>Paracoccus sp. YLB-12 draft genome sequence.</title>
        <authorList>
            <person name="Yu L."/>
        </authorList>
    </citation>
    <scope>NUCLEOTIDE SEQUENCE [LARGE SCALE GENOMIC DNA]</scope>
    <source>
        <strain evidence="5 6">YLB-12</strain>
    </source>
</reference>
<evidence type="ECO:0000313" key="6">
    <source>
        <dbReference type="Proteomes" id="UP001320702"/>
    </source>
</evidence>
<dbReference type="Proteomes" id="UP001320702">
    <property type="component" value="Unassembled WGS sequence"/>
</dbReference>
<keyword evidence="1 5" id="KW-0489">Methyltransferase</keyword>
<dbReference type="GO" id="GO:0008168">
    <property type="term" value="F:methyltransferase activity"/>
    <property type="evidence" value="ECO:0007669"/>
    <property type="project" value="UniProtKB-KW"/>
</dbReference>
<proteinExistence type="inferred from homology"/>
<comment type="caution">
    <text evidence="5">The sequence shown here is derived from an EMBL/GenBank/DDBJ whole genome shotgun (WGS) entry which is preliminary data.</text>
</comment>
<dbReference type="PROSITE" id="PS51143">
    <property type="entry name" value="MT_A70"/>
    <property type="match status" value="1"/>
</dbReference>
<evidence type="ECO:0000256" key="1">
    <source>
        <dbReference type="ARBA" id="ARBA00022603"/>
    </source>
</evidence>
<comment type="similarity">
    <text evidence="4">Belongs to the MT-A70-like family.</text>
</comment>
<evidence type="ECO:0000256" key="3">
    <source>
        <dbReference type="ARBA" id="ARBA00022691"/>
    </source>
</evidence>
<keyword evidence="2" id="KW-0808">Transferase</keyword>
<dbReference type="RefSeq" id="WP_260278179.1">
    <property type="nucleotide sequence ID" value="NZ_JANAVZ010000009.1"/>
</dbReference>
<dbReference type="PANTHER" id="PTHR12829:SF7">
    <property type="entry name" value="N6-ADENOSINE-METHYLTRANSFERASE CATALYTIC SUBUNIT"/>
    <property type="match status" value="1"/>
</dbReference>
<dbReference type="InterPro" id="IPR029063">
    <property type="entry name" value="SAM-dependent_MTases_sf"/>
</dbReference>
<protein>
    <submittedName>
        <fullName evidence="5">MT-A70 family methyltransferase</fullName>
    </submittedName>
</protein>
<name>A0ABT2KCJ8_9RHOB</name>
<keyword evidence="3" id="KW-0949">S-adenosyl-L-methionine</keyword>
<gene>
    <name evidence="5" type="ORF">MU516_15465</name>
</gene>
<evidence type="ECO:0000256" key="2">
    <source>
        <dbReference type="ARBA" id="ARBA00022679"/>
    </source>
</evidence>
<sequence>MSPLHQFMALRPFGGFDLIMADPPWSFDNFTEAGEAKNAKAQYGCMSLADIAALPVRALAADDSILWLWATNPMLPQAIDVLSAWGFEFKTAGHWAKLTRTGKQAFGTGYILRCAGEPFLIGTRGQPKTTRSVRSVVMGKIREHSRKPDEAFAAAEQLMPEGRRIEVFSRQRRPGWSNWGNEADKFEEAG</sequence>
<dbReference type="Gene3D" id="3.40.50.150">
    <property type="entry name" value="Vaccinia Virus protein VP39"/>
    <property type="match status" value="1"/>
</dbReference>